<dbReference type="GO" id="GO:0031071">
    <property type="term" value="F:cysteine desulfurase activity"/>
    <property type="evidence" value="ECO:0007669"/>
    <property type="project" value="UniProtKB-UniRule"/>
</dbReference>
<dbReference type="FunFam" id="3.40.640.10:FF:000084">
    <property type="entry name" value="IscS-like cysteine desulfurase"/>
    <property type="match status" value="1"/>
</dbReference>
<dbReference type="GO" id="GO:0046872">
    <property type="term" value="F:metal ion binding"/>
    <property type="evidence" value="ECO:0007669"/>
    <property type="project" value="UniProtKB-KW"/>
</dbReference>
<dbReference type="GO" id="GO:0030170">
    <property type="term" value="F:pyridoxal phosphate binding"/>
    <property type="evidence" value="ECO:0007669"/>
    <property type="project" value="UniProtKB-UniRule"/>
</dbReference>
<comment type="cofactor">
    <cofactor evidence="1 10 11">
        <name>pyridoxal 5'-phosphate</name>
        <dbReference type="ChEBI" id="CHEBI:597326"/>
    </cofactor>
</comment>
<keyword evidence="7 10" id="KW-0408">Iron</keyword>
<feature type="binding site" evidence="10">
    <location>
        <position position="152"/>
    </location>
    <ligand>
        <name>pyridoxal 5'-phosphate</name>
        <dbReference type="ChEBI" id="CHEBI:597326"/>
    </ligand>
</feature>
<proteinExistence type="inferred from homology"/>
<feature type="binding site" evidence="10">
    <location>
        <begin position="200"/>
        <end position="202"/>
    </location>
    <ligand>
        <name>pyridoxal 5'-phosphate</name>
        <dbReference type="ChEBI" id="CHEBI:597326"/>
    </ligand>
</feature>
<dbReference type="InterPro" id="IPR000192">
    <property type="entry name" value="Aminotrans_V_dom"/>
</dbReference>
<dbReference type="GO" id="GO:1990221">
    <property type="term" value="C:L-cysteine desulfurase complex"/>
    <property type="evidence" value="ECO:0007669"/>
    <property type="project" value="UniProtKB-ARBA"/>
</dbReference>
<keyword evidence="6 10" id="KW-0663">Pyridoxal phosphate</keyword>
<evidence type="ECO:0000256" key="11">
    <source>
        <dbReference type="RuleBase" id="RU004504"/>
    </source>
</evidence>
<dbReference type="PANTHER" id="PTHR11601:SF34">
    <property type="entry name" value="CYSTEINE DESULFURASE"/>
    <property type="match status" value="1"/>
</dbReference>
<evidence type="ECO:0000256" key="3">
    <source>
        <dbReference type="ARBA" id="ARBA00022490"/>
    </source>
</evidence>
<name>A0A537LGX1_9BACT</name>
<evidence type="ECO:0000259" key="12">
    <source>
        <dbReference type="Pfam" id="PF00266"/>
    </source>
</evidence>
<reference evidence="13 14" key="1">
    <citation type="journal article" date="2019" name="Nat. Microbiol.">
        <title>Mediterranean grassland soil C-N compound turnover is dependent on rainfall and depth, and is mediated by genomically divergent microorganisms.</title>
        <authorList>
            <person name="Diamond S."/>
            <person name="Andeer P.F."/>
            <person name="Li Z."/>
            <person name="Crits-Christoph A."/>
            <person name="Burstein D."/>
            <person name="Anantharaman K."/>
            <person name="Lane K.R."/>
            <person name="Thomas B.C."/>
            <person name="Pan C."/>
            <person name="Northen T.R."/>
            <person name="Banfield J.F."/>
        </authorList>
    </citation>
    <scope>NUCLEOTIDE SEQUENCE [LARGE SCALE GENOMIC DNA]</scope>
    <source>
        <strain evidence="13">NP_2</strain>
    </source>
</reference>
<dbReference type="Gene3D" id="3.90.1150.10">
    <property type="entry name" value="Aspartate Aminotransferase, domain 1"/>
    <property type="match status" value="1"/>
</dbReference>
<comment type="pathway">
    <text evidence="10">Cofactor biosynthesis; iron-sulfur cluster biosynthesis.</text>
</comment>
<feature type="active site" description="Cysteine persulfide intermediate" evidence="10">
    <location>
        <position position="325"/>
    </location>
</feature>
<feature type="modified residue" description="N6-(pyridoxal phosphate)lysine" evidence="10">
    <location>
        <position position="203"/>
    </location>
</feature>
<dbReference type="PANTHER" id="PTHR11601">
    <property type="entry name" value="CYSTEINE DESULFURYLASE FAMILY MEMBER"/>
    <property type="match status" value="1"/>
</dbReference>
<dbReference type="InterPro" id="IPR017772">
    <property type="entry name" value="Cys_deSase_NifS_bac/arc"/>
</dbReference>
<keyword evidence="4 10" id="KW-0808">Transferase</keyword>
<evidence type="ECO:0000256" key="7">
    <source>
        <dbReference type="ARBA" id="ARBA00023004"/>
    </source>
</evidence>
<evidence type="ECO:0000256" key="6">
    <source>
        <dbReference type="ARBA" id="ARBA00022898"/>
    </source>
</evidence>
<organism evidence="13 14">
    <name type="scientific">Candidatus Segetimicrobium genomatis</name>
    <dbReference type="NCBI Taxonomy" id="2569760"/>
    <lineage>
        <taxon>Bacteria</taxon>
        <taxon>Bacillati</taxon>
        <taxon>Candidatus Sysuimicrobiota</taxon>
        <taxon>Candidatus Sysuimicrobiia</taxon>
        <taxon>Candidatus Sysuimicrobiales</taxon>
        <taxon>Candidatus Segetimicrobiaceae</taxon>
        <taxon>Candidatus Segetimicrobium</taxon>
    </lineage>
</organism>
<dbReference type="InterPro" id="IPR015422">
    <property type="entry name" value="PyrdxlP-dep_Trfase_small"/>
</dbReference>
<comment type="subunit">
    <text evidence="10">Homodimer. Forms a heterotetramer with IscU, interacts with other sulfur acceptors.</text>
</comment>
<dbReference type="GO" id="GO:0051537">
    <property type="term" value="F:2 iron, 2 sulfur cluster binding"/>
    <property type="evidence" value="ECO:0007669"/>
    <property type="project" value="UniProtKB-UniRule"/>
</dbReference>
<feature type="binding site" evidence="10">
    <location>
        <position position="238"/>
    </location>
    <ligand>
        <name>pyridoxal 5'-phosphate</name>
        <dbReference type="ChEBI" id="CHEBI:597326"/>
    </ligand>
</feature>
<comment type="catalytic activity">
    <reaction evidence="9 10">
        <text>(sulfur carrier)-H + L-cysteine = (sulfur carrier)-SH + L-alanine</text>
        <dbReference type="Rhea" id="RHEA:43892"/>
        <dbReference type="Rhea" id="RHEA-COMP:14737"/>
        <dbReference type="Rhea" id="RHEA-COMP:14739"/>
        <dbReference type="ChEBI" id="CHEBI:29917"/>
        <dbReference type="ChEBI" id="CHEBI:35235"/>
        <dbReference type="ChEBI" id="CHEBI:57972"/>
        <dbReference type="ChEBI" id="CHEBI:64428"/>
        <dbReference type="EC" id="2.8.1.7"/>
    </reaction>
</comment>
<dbReference type="SUPFAM" id="SSF53383">
    <property type="entry name" value="PLP-dependent transferases"/>
    <property type="match status" value="1"/>
</dbReference>
<evidence type="ECO:0000256" key="1">
    <source>
        <dbReference type="ARBA" id="ARBA00001933"/>
    </source>
</evidence>
<dbReference type="NCBIfam" id="TIGR03402">
    <property type="entry name" value="FeS_nifS"/>
    <property type="match status" value="1"/>
</dbReference>
<keyword evidence="3 10" id="KW-0963">Cytoplasm</keyword>
<dbReference type="InterPro" id="IPR010240">
    <property type="entry name" value="Cys_deSase_IscS"/>
</dbReference>
<comment type="function">
    <text evidence="10">Master enzyme that delivers sulfur to a number of partners involved in Fe-S cluster assembly, tRNA modification or cofactor biosynthesis. Catalyzes the removal of elemental sulfur atoms from cysteine to produce alanine. Functions as a sulfur delivery protein for Fe-S cluster synthesis onto IscU, an Fe-S scaffold assembly protein, as well as other S acceptor proteins.</text>
</comment>
<dbReference type="Pfam" id="PF00266">
    <property type="entry name" value="Aminotran_5"/>
    <property type="match status" value="1"/>
</dbReference>
<dbReference type="AlphaFoldDB" id="A0A537LGX1"/>
<dbReference type="EMBL" id="VBAJ01000188">
    <property type="protein sequence ID" value="TMJ07251.1"/>
    <property type="molecule type" value="Genomic_DNA"/>
</dbReference>
<evidence type="ECO:0000313" key="13">
    <source>
        <dbReference type="EMBL" id="TMJ07251.1"/>
    </source>
</evidence>
<dbReference type="GO" id="GO:0044571">
    <property type="term" value="P:[2Fe-2S] cluster assembly"/>
    <property type="evidence" value="ECO:0007669"/>
    <property type="project" value="UniProtKB-UniRule"/>
</dbReference>
<comment type="similarity">
    <text evidence="2 10">Belongs to the class-V pyridoxal-phosphate-dependent aminotransferase family. NifS/IscS subfamily.</text>
</comment>
<dbReference type="GO" id="GO:0006520">
    <property type="term" value="P:amino acid metabolic process"/>
    <property type="evidence" value="ECO:0007669"/>
    <property type="project" value="InterPro"/>
</dbReference>
<accession>A0A537LGX1</accession>
<dbReference type="Proteomes" id="UP000318661">
    <property type="component" value="Unassembled WGS sequence"/>
</dbReference>
<keyword evidence="10" id="KW-0001">2Fe-2S</keyword>
<dbReference type="HAMAP" id="MF_00331">
    <property type="entry name" value="Cys_desulf_IscS"/>
    <property type="match status" value="1"/>
</dbReference>
<evidence type="ECO:0000256" key="10">
    <source>
        <dbReference type="HAMAP-Rule" id="MF_00331"/>
    </source>
</evidence>
<evidence type="ECO:0000256" key="4">
    <source>
        <dbReference type="ARBA" id="ARBA00022679"/>
    </source>
</evidence>
<keyword evidence="8 10" id="KW-0411">Iron-sulfur</keyword>
<evidence type="ECO:0000256" key="8">
    <source>
        <dbReference type="ARBA" id="ARBA00023014"/>
    </source>
</evidence>
<dbReference type="PIRSF" id="PIRSF005572">
    <property type="entry name" value="NifS"/>
    <property type="match status" value="1"/>
</dbReference>
<dbReference type="Gene3D" id="3.40.640.10">
    <property type="entry name" value="Type I PLP-dependent aspartate aminotransferase-like (Major domain)"/>
    <property type="match status" value="1"/>
</dbReference>
<evidence type="ECO:0000256" key="9">
    <source>
        <dbReference type="ARBA" id="ARBA00050776"/>
    </source>
</evidence>
<dbReference type="InterPro" id="IPR020578">
    <property type="entry name" value="Aminotrans_V_PyrdxlP_BS"/>
</dbReference>
<dbReference type="InterPro" id="IPR015421">
    <property type="entry name" value="PyrdxlP-dep_Trfase_major"/>
</dbReference>
<protein>
    <recommendedName>
        <fullName evidence="10">Cysteine desulfurase IscS</fullName>
        <ecNumber evidence="10">2.8.1.7</ecNumber>
    </recommendedName>
</protein>
<comment type="caution">
    <text evidence="13">The sequence shown here is derived from an EMBL/GenBank/DDBJ whole genome shotgun (WGS) entry which is preliminary data.</text>
</comment>
<evidence type="ECO:0000313" key="14">
    <source>
        <dbReference type="Proteomes" id="UP000318661"/>
    </source>
</evidence>
<feature type="binding site" description="via persulfide group" evidence="10">
    <location>
        <position position="325"/>
    </location>
    <ligand>
        <name>[2Fe-2S] cluster</name>
        <dbReference type="ChEBI" id="CHEBI:190135"/>
        <note>ligand shared with IscU</note>
    </ligand>
</feature>
<feature type="binding site" evidence="10">
    <location>
        <position position="180"/>
    </location>
    <ligand>
        <name>pyridoxal 5'-phosphate</name>
        <dbReference type="ChEBI" id="CHEBI:597326"/>
    </ligand>
</feature>
<evidence type="ECO:0000256" key="2">
    <source>
        <dbReference type="ARBA" id="ARBA00006490"/>
    </source>
</evidence>
<keyword evidence="5 10" id="KW-0479">Metal-binding</keyword>
<dbReference type="InterPro" id="IPR015424">
    <property type="entry name" value="PyrdxlP-dep_Trfase"/>
</dbReference>
<comment type="subcellular location">
    <subcellularLocation>
        <location evidence="10">Cytoplasm</location>
    </subcellularLocation>
</comment>
<dbReference type="EC" id="2.8.1.7" evidence="10"/>
<sequence length="399" mass="42812">MDTRIYVDHGATTPTDPRVVEAMLPFFTEQFGNASSIHQFGQDARAAVDRSREVIASALGASPAEIVFTSGATEADNFAVLGAAWANEARGRHLIASPVEHHAVLEPLRFLQSRGFDVTYLPVDRDGRVDPDDVRAAIRPDTVLISVMHANNEIGTLEPVAEIGRLAREGGILMHTDATQSVGLLPVHVDALSVDLLSMSAHKRYGPKGVGALYVRKGSNVARIQHGGSHERNRRAGTENVPAIVGFGVAIRIAMECMHEEAVRLRRLRDRLIQGLVRLDGAHLNGHPVERLPGNVNLSFEGADSESILLALDFQGVAASSGSACTSGSLEPSHVLSAIGLPLEIAAGTIRLTLGRWNTDEDVDQLLTVVPEVIENLRAASAGRPRRAVPQRAAQRSGR</sequence>
<feature type="binding site" evidence="10">
    <location>
        <begin position="72"/>
        <end position="73"/>
    </location>
    <ligand>
        <name>pyridoxal 5'-phosphate</name>
        <dbReference type="ChEBI" id="CHEBI:597326"/>
    </ligand>
</feature>
<dbReference type="PROSITE" id="PS00595">
    <property type="entry name" value="AA_TRANSFER_CLASS_5"/>
    <property type="match status" value="1"/>
</dbReference>
<feature type="domain" description="Aminotransferase class V" evidence="12">
    <location>
        <begin position="5"/>
        <end position="366"/>
    </location>
</feature>
<evidence type="ECO:0000256" key="5">
    <source>
        <dbReference type="ARBA" id="ARBA00022723"/>
    </source>
</evidence>
<gene>
    <name evidence="13" type="primary">nifS</name>
    <name evidence="10" type="synonym">iscS</name>
    <name evidence="13" type="ORF">E6G99_07325</name>
</gene>
<dbReference type="UniPathway" id="UPA00266"/>
<dbReference type="InterPro" id="IPR016454">
    <property type="entry name" value="Cysteine_dSase"/>
</dbReference>